<dbReference type="Proteomes" id="UP000554284">
    <property type="component" value="Unassembled WGS sequence"/>
</dbReference>
<sequence length="163" mass="17310">MRNFRNAALASATALAIAATGTTAAFANEEGAGEDATGQGKVECYKERDQYDKGGPLGVLFKGTACDGDKSVKEIISDGFEGLRNGQGSSQFLPKGDREEKFDITDAAGKETYWQVLPQWARLWIDATAITGIGAFVGLVIAGVNFASYNGLVQLPEFPLPQL</sequence>
<accession>A0A7X6LQX8</accession>
<name>A0A7X6LQX8_9CORY</name>
<comment type="caution">
    <text evidence="3">The sequence shown here is derived from an EMBL/GenBank/DDBJ whole genome shotgun (WGS) entry which is preliminary data.</text>
</comment>
<keyword evidence="5" id="KW-1185">Reference proteome</keyword>
<dbReference type="EMBL" id="JAAXPF010000004">
    <property type="protein sequence ID" value="NKY68674.1"/>
    <property type="molecule type" value="Genomic_DNA"/>
</dbReference>
<evidence type="ECO:0000256" key="1">
    <source>
        <dbReference type="SAM" id="SignalP"/>
    </source>
</evidence>
<feature type="chain" id="PRO_5030552195" description="Secreted protein" evidence="1">
    <location>
        <begin position="28"/>
        <end position="163"/>
    </location>
</feature>
<reference evidence="3 4" key="1">
    <citation type="submission" date="2020-04" db="EMBL/GenBank/DDBJ databases">
        <title>MicrobeNet Type strains.</title>
        <authorList>
            <person name="Nicholson A.C."/>
        </authorList>
    </citation>
    <scope>NUCLEOTIDE SEQUENCE [LARGE SCALE GENOMIC DNA]</scope>
    <source>
        <strain evidence="3 4">ATCC 700355</strain>
    </source>
</reference>
<dbReference type="RefSeq" id="WP_168684363.1">
    <property type="nucleotide sequence ID" value="NZ_JAAXPF010000004.1"/>
</dbReference>
<evidence type="ECO:0000313" key="4">
    <source>
        <dbReference type="Proteomes" id="UP000554284"/>
    </source>
</evidence>
<gene>
    <name evidence="3" type="ORF">HF989_04715</name>
    <name evidence="2" type="ORF">JOF50_000768</name>
</gene>
<evidence type="ECO:0000313" key="2">
    <source>
        <dbReference type="EMBL" id="MET3943969.1"/>
    </source>
</evidence>
<evidence type="ECO:0008006" key="6">
    <source>
        <dbReference type="Google" id="ProtNLM"/>
    </source>
</evidence>
<proteinExistence type="predicted"/>
<keyword evidence="1" id="KW-0732">Signal</keyword>
<evidence type="ECO:0000313" key="5">
    <source>
        <dbReference type="Proteomes" id="UP001549139"/>
    </source>
</evidence>
<dbReference type="AlphaFoldDB" id="A0A7X6LQX8"/>
<organism evidence="3 4">
    <name type="scientific">Corynebacterium mucifaciens</name>
    <dbReference type="NCBI Taxonomy" id="57171"/>
    <lineage>
        <taxon>Bacteria</taxon>
        <taxon>Bacillati</taxon>
        <taxon>Actinomycetota</taxon>
        <taxon>Actinomycetes</taxon>
        <taxon>Mycobacteriales</taxon>
        <taxon>Corynebacteriaceae</taxon>
        <taxon>Corynebacterium</taxon>
    </lineage>
</organism>
<reference evidence="2 5" key="2">
    <citation type="submission" date="2024-06" db="EMBL/GenBank/DDBJ databases">
        <title>Sequencing the genomes of 1000 actinobacteria strains.</title>
        <authorList>
            <person name="Klenk H.-P."/>
        </authorList>
    </citation>
    <scope>NUCLEOTIDE SEQUENCE [LARGE SCALE GENOMIC DNA]</scope>
    <source>
        <strain evidence="2 5">DSM 44265</strain>
    </source>
</reference>
<feature type="signal peptide" evidence="1">
    <location>
        <begin position="1"/>
        <end position="27"/>
    </location>
</feature>
<dbReference type="EMBL" id="JBEPNZ010000001">
    <property type="protein sequence ID" value="MET3943969.1"/>
    <property type="molecule type" value="Genomic_DNA"/>
</dbReference>
<dbReference type="Proteomes" id="UP001549139">
    <property type="component" value="Unassembled WGS sequence"/>
</dbReference>
<evidence type="ECO:0000313" key="3">
    <source>
        <dbReference type="EMBL" id="NKY68674.1"/>
    </source>
</evidence>
<protein>
    <recommendedName>
        <fullName evidence="6">Secreted protein</fullName>
    </recommendedName>
</protein>